<protein>
    <submittedName>
        <fullName evidence="1">Uncharacterized protein</fullName>
    </submittedName>
</protein>
<comment type="caution">
    <text evidence="1">The sequence shown here is derived from an EMBL/GenBank/DDBJ whole genome shotgun (WGS) entry which is preliminary data.</text>
</comment>
<gene>
    <name evidence="1" type="ORF">GCM10023147_45640</name>
</gene>
<keyword evidence="2" id="KW-1185">Reference proteome</keyword>
<sequence length="89" mass="9597">MNVSELRAMLDGLPDDTEVLTSAYEAGFTPASAFATEVQQLDRGFATWLGQYELTAEAVRLCAQTDAPEGVPVPIGEPVHALLIYRSGR</sequence>
<dbReference type="Proteomes" id="UP001500635">
    <property type="component" value="Unassembled WGS sequence"/>
</dbReference>
<accession>A0ABP8KC57</accession>
<proteinExistence type="predicted"/>
<organism evidence="1 2">
    <name type="scientific">Tsukamurella soli</name>
    <dbReference type="NCBI Taxonomy" id="644556"/>
    <lineage>
        <taxon>Bacteria</taxon>
        <taxon>Bacillati</taxon>
        <taxon>Actinomycetota</taxon>
        <taxon>Actinomycetes</taxon>
        <taxon>Mycobacteriales</taxon>
        <taxon>Tsukamurellaceae</taxon>
        <taxon>Tsukamurella</taxon>
    </lineage>
</organism>
<dbReference type="RefSeq" id="WP_345000492.1">
    <property type="nucleotide sequence ID" value="NZ_BAABFR010000112.1"/>
</dbReference>
<evidence type="ECO:0000313" key="2">
    <source>
        <dbReference type="Proteomes" id="UP001500635"/>
    </source>
</evidence>
<dbReference type="EMBL" id="BAABFR010000112">
    <property type="protein sequence ID" value="GAA4403770.1"/>
    <property type="molecule type" value="Genomic_DNA"/>
</dbReference>
<evidence type="ECO:0000313" key="1">
    <source>
        <dbReference type="EMBL" id="GAA4403770.1"/>
    </source>
</evidence>
<reference evidence="2" key="1">
    <citation type="journal article" date="2019" name="Int. J. Syst. Evol. Microbiol.">
        <title>The Global Catalogue of Microorganisms (GCM) 10K type strain sequencing project: providing services to taxonomists for standard genome sequencing and annotation.</title>
        <authorList>
            <consortium name="The Broad Institute Genomics Platform"/>
            <consortium name="The Broad Institute Genome Sequencing Center for Infectious Disease"/>
            <person name="Wu L."/>
            <person name="Ma J."/>
        </authorList>
    </citation>
    <scope>NUCLEOTIDE SEQUENCE [LARGE SCALE GENOMIC DNA]</scope>
    <source>
        <strain evidence="2">JCM 17688</strain>
    </source>
</reference>
<name>A0ABP8KC57_9ACTN</name>